<dbReference type="SUPFAM" id="SSF53335">
    <property type="entry name" value="S-adenosyl-L-methionine-dependent methyltransferases"/>
    <property type="match status" value="1"/>
</dbReference>
<dbReference type="InterPro" id="IPR029063">
    <property type="entry name" value="SAM-dependent_MTases_sf"/>
</dbReference>
<feature type="repeat" description="TPR" evidence="1">
    <location>
        <begin position="2"/>
        <end position="33"/>
    </location>
</feature>
<name>U7QP51_9CYAN</name>
<evidence type="ECO:0000259" key="3">
    <source>
        <dbReference type="Pfam" id="PF05050"/>
    </source>
</evidence>
<protein>
    <submittedName>
        <fullName evidence="4">Methyltransferase, FkbM family domain protein</fullName>
    </submittedName>
</protein>
<feature type="repeat" description="TPR" evidence="1">
    <location>
        <begin position="34"/>
        <end position="67"/>
    </location>
</feature>
<sequence length="370" mass="43014">MSYIRIGNEYLRQGKLDEAIEAYQTSIRLNPSFHWAYYKLGDAFKRKGQTQKAEEAYQKANLIKSQLKNNQFNTDINSIESYEKQIQEISQQNSILKIEIEEIKWMLSQIVNISLSQLSVSFDISKKQDRVLSNQILVEFFLDAAKLLRPNYFFDIGSRDGSASIAVKKAVHTVKCYAFEGNINNYETFKDKEELEQLSIDYRYLAVTNYNGTTDFHIPTEIDGNKLPKNIGNASVMIRETKDCQYQTTRVNCTKLDDFCLKNNIELDENQNLALWIDVEGAALQVLEGAKKCLAQTSLILIEVEEYQYWNNSALADRIINELIFNNFIPVTRDFERLMQYNLLFVHSKYLNPCKGLIYKYFSKFKRSPI</sequence>
<keyword evidence="1" id="KW-0802">TPR repeat</keyword>
<dbReference type="PROSITE" id="PS50005">
    <property type="entry name" value="TPR"/>
    <property type="match status" value="2"/>
</dbReference>
<dbReference type="Gene3D" id="1.25.40.10">
    <property type="entry name" value="Tetratricopeptide repeat domain"/>
    <property type="match status" value="1"/>
</dbReference>
<comment type="caution">
    <text evidence="4">The sequence shown here is derived from an EMBL/GenBank/DDBJ whole genome shotgun (WGS) entry which is preliminary data.</text>
</comment>
<evidence type="ECO:0000256" key="2">
    <source>
        <dbReference type="SAM" id="Coils"/>
    </source>
</evidence>
<proteinExistence type="predicted"/>
<dbReference type="PANTHER" id="PTHR36973">
    <property type="entry name" value="SLL1456 PROTEIN-RELATED"/>
    <property type="match status" value="1"/>
</dbReference>
<keyword evidence="5" id="KW-1185">Reference proteome</keyword>
<evidence type="ECO:0000313" key="5">
    <source>
        <dbReference type="Proteomes" id="UP000017127"/>
    </source>
</evidence>
<dbReference type="OrthoDB" id="476745at2"/>
<gene>
    <name evidence="4" type="ORF">M595_1783</name>
</gene>
<keyword evidence="4" id="KW-0489">Methyltransferase</keyword>
<dbReference type="SUPFAM" id="SSF48452">
    <property type="entry name" value="TPR-like"/>
    <property type="match status" value="1"/>
</dbReference>
<dbReference type="RefSeq" id="WP_023065607.1">
    <property type="nucleotide sequence ID" value="NZ_AUZM01000013.1"/>
</dbReference>
<dbReference type="Pfam" id="PF13414">
    <property type="entry name" value="TPR_11"/>
    <property type="match status" value="1"/>
</dbReference>
<dbReference type="GO" id="GO:0032259">
    <property type="term" value="P:methylation"/>
    <property type="evidence" value="ECO:0007669"/>
    <property type="project" value="UniProtKB-KW"/>
</dbReference>
<dbReference type="InterPro" id="IPR011990">
    <property type="entry name" value="TPR-like_helical_dom_sf"/>
</dbReference>
<feature type="coiled-coil region" evidence="2">
    <location>
        <begin position="50"/>
        <end position="99"/>
    </location>
</feature>
<dbReference type="Pfam" id="PF05050">
    <property type="entry name" value="Methyltransf_21"/>
    <property type="match status" value="1"/>
</dbReference>
<reference evidence="4 5" key="1">
    <citation type="journal article" date="2013" name="Front. Microbiol.">
        <title>Comparative genomic analyses of the cyanobacterium, Lyngbya aestuarii BL J, a powerful hydrogen producer.</title>
        <authorList>
            <person name="Kothari A."/>
            <person name="Vaughn M."/>
            <person name="Garcia-Pichel F."/>
        </authorList>
    </citation>
    <scope>NUCLEOTIDE SEQUENCE [LARGE SCALE GENOMIC DNA]</scope>
    <source>
        <strain evidence="4 5">BL J</strain>
    </source>
</reference>
<dbReference type="InterPro" id="IPR019734">
    <property type="entry name" value="TPR_rpt"/>
</dbReference>
<keyword evidence="2" id="KW-0175">Coiled coil</keyword>
<dbReference type="EMBL" id="AUZM01000013">
    <property type="protein sequence ID" value="ERT08181.1"/>
    <property type="molecule type" value="Genomic_DNA"/>
</dbReference>
<dbReference type="Proteomes" id="UP000017127">
    <property type="component" value="Unassembled WGS sequence"/>
</dbReference>
<dbReference type="InterPro" id="IPR006342">
    <property type="entry name" value="FkbM_mtfrase"/>
</dbReference>
<evidence type="ECO:0000256" key="1">
    <source>
        <dbReference type="PROSITE-ProRule" id="PRU00339"/>
    </source>
</evidence>
<evidence type="ECO:0000313" key="4">
    <source>
        <dbReference type="EMBL" id="ERT08181.1"/>
    </source>
</evidence>
<dbReference type="PROSITE" id="PS50293">
    <property type="entry name" value="TPR_REGION"/>
    <property type="match status" value="1"/>
</dbReference>
<dbReference type="Gene3D" id="3.40.50.150">
    <property type="entry name" value="Vaccinia Virus protein VP39"/>
    <property type="match status" value="1"/>
</dbReference>
<accession>U7QP51</accession>
<feature type="domain" description="Methyltransferase FkbM" evidence="3">
    <location>
        <begin position="155"/>
        <end position="323"/>
    </location>
</feature>
<keyword evidence="4" id="KW-0808">Transferase</keyword>
<dbReference type="GO" id="GO:0008171">
    <property type="term" value="F:O-methyltransferase activity"/>
    <property type="evidence" value="ECO:0007669"/>
    <property type="project" value="TreeGrafter"/>
</dbReference>
<dbReference type="NCBIfam" id="TIGR01444">
    <property type="entry name" value="fkbM_fam"/>
    <property type="match status" value="1"/>
</dbReference>
<dbReference type="AlphaFoldDB" id="U7QP51"/>
<dbReference type="SMART" id="SM00028">
    <property type="entry name" value="TPR"/>
    <property type="match status" value="2"/>
</dbReference>
<dbReference type="PANTHER" id="PTHR36973:SF4">
    <property type="entry name" value="NODULATION PROTEIN"/>
    <property type="match status" value="1"/>
</dbReference>
<organism evidence="4 5">
    <name type="scientific">Lyngbya aestuarii BL J</name>
    <dbReference type="NCBI Taxonomy" id="1348334"/>
    <lineage>
        <taxon>Bacteria</taxon>
        <taxon>Bacillati</taxon>
        <taxon>Cyanobacteriota</taxon>
        <taxon>Cyanophyceae</taxon>
        <taxon>Oscillatoriophycideae</taxon>
        <taxon>Oscillatoriales</taxon>
        <taxon>Microcoleaceae</taxon>
        <taxon>Lyngbya</taxon>
    </lineage>
</organism>
<dbReference type="InterPro" id="IPR053188">
    <property type="entry name" value="FkbM_Methyltransferase"/>
</dbReference>